<dbReference type="InterPro" id="IPR020139">
    <property type="entry name" value="DUF2642"/>
</dbReference>
<sequence>MDNIEWKISDPYVFQALSGIVGSNVAVETSRGSVRGRLASVQPDHIVVELGRNAFFIRTAQIVWVVPNPELVME</sequence>
<reference evidence="1 2" key="1">
    <citation type="submission" date="2018-07" db="EMBL/GenBank/DDBJ databases">
        <title>Bacillus sp. YLB-04 draft genome sequence.</title>
        <authorList>
            <person name="Yu L."/>
            <person name="Tang X."/>
        </authorList>
    </citation>
    <scope>NUCLEOTIDE SEQUENCE [LARGE SCALE GENOMIC DNA]</scope>
    <source>
        <strain evidence="1 2">YLB-04</strain>
    </source>
</reference>
<dbReference type="OrthoDB" id="2439488at2"/>
<dbReference type="RefSeq" id="WP_115452957.1">
    <property type="nucleotide sequence ID" value="NZ_QNQT01000007.1"/>
</dbReference>
<dbReference type="EMBL" id="QNQT01000007">
    <property type="protein sequence ID" value="RDU36029.1"/>
    <property type="molecule type" value="Genomic_DNA"/>
</dbReference>
<evidence type="ECO:0000313" key="2">
    <source>
        <dbReference type="Proteomes" id="UP000257144"/>
    </source>
</evidence>
<name>A0A3D8GPD1_9BACI</name>
<comment type="caution">
    <text evidence="1">The sequence shown here is derived from an EMBL/GenBank/DDBJ whole genome shotgun (WGS) entry which is preliminary data.</text>
</comment>
<accession>A0A3D8GPD1</accession>
<evidence type="ECO:0008006" key="3">
    <source>
        <dbReference type="Google" id="ProtNLM"/>
    </source>
</evidence>
<dbReference type="AlphaFoldDB" id="A0A3D8GPD1"/>
<organism evidence="1 2">
    <name type="scientific">Neobacillus piezotolerans</name>
    <dbReference type="NCBI Taxonomy" id="2259171"/>
    <lineage>
        <taxon>Bacteria</taxon>
        <taxon>Bacillati</taxon>
        <taxon>Bacillota</taxon>
        <taxon>Bacilli</taxon>
        <taxon>Bacillales</taxon>
        <taxon>Bacillaceae</taxon>
        <taxon>Neobacillus</taxon>
    </lineage>
</organism>
<proteinExistence type="predicted"/>
<protein>
    <recommendedName>
        <fullName evidence="3">DUF2642 domain-containing protein</fullName>
    </recommendedName>
</protein>
<keyword evidence="2" id="KW-1185">Reference proteome</keyword>
<dbReference type="Pfam" id="PF10842">
    <property type="entry name" value="DUF2642"/>
    <property type="match status" value="1"/>
</dbReference>
<evidence type="ECO:0000313" key="1">
    <source>
        <dbReference type="EMBL" id="RDU36029.1"/>
    </source>
</evidence>
<gene>
    <name evidence="1" type="ORF">DRW41_15685</name>
</gene>
<dbReference type="Proteomes" id="UP000257144">
    <property type="component" value="Unassembled WGS sequence"/>
</dbReference>